<feature type="region of interest" description="Disordered" evidence="1">
    <location>
        <begin position="1"/>
        <end position="43"/>
    </location>
</feature>
<accession>A0ABR6CPL8</accession>
<evidence type="ECO:0008006" key="4">
    <source>
        <dbReference type="Google" id="ProtNLM"/>
    </source>
</evidence>
<comment type="caution">
    <text evidence="2">The sequence shown here is derived from an EMBL/GenBank/DDBJ whole genome shotgun (WGS) entry which is preliminary data.</text>
</comment>
<gene>
    <name evidence="2" type="ORF">HNP81_002263</name>
</gene>
<dbReference type="Proteomes" id="UP000626697">
    <property type="component" value="Unassembled WGS sequence"/>
</dbReference>
<evidence type="ECO:0000313" key="3">
    <source>
        <dbReference type="Proteomes" id="UP000626697"/>
    </source>
</evidence>
<feature type="compositionally biased region" description="Basic and acidic residues" evidence="1">
    <location>
        <begin position="1"/>
        <end position="17"/>
    </location>
</feature>
<dbReference type="RefSeq" id="WP_220478549.1">
    <property type="nucleotide sequence ID" value="NZ_JACJHX010000005.1"/>
</dbReference>
<feature type="compositionally biased region" description="Basic and acidic residues" evidence="1">
    <location>
        <begin position="34"/>
        <end position="43"/>
    </location>
</feature>
<protein>
    <recommendedName>
        <fullName evidence="4">YpzI family protein</fullName>
    </recommendedName>
</protein>
<keyword evidence="3" id="KW-1185">Reference proteome</keyword>
<sequence>MTQSKRQQERQWKDRKQSQNPHGKVRSFEQLAEDSGKNESETK</sequence>
<dbReference type="Pfam" id="PF19767">
    <property type="entry name" value="DUF6254"/>
    <property type="match status" value="1"/>
</dbReference>
<name>A0ABR6CPL8_9BACI</name>
<dbReference type="EMBL" id="JACJHX010000005">
    <property type="protein sequence ID" value="MBA9026978.1"/>
    <property type="molecule type" value="Genomic_DNA"/>
</dbReference>
<evidence type="ECO:0000256" key="1">
    <source>
        <dbReference type="SAM" id="MobiDB-lite"/>
    </source>
</evidence>
<proteinExistence type="predicted"/>
<organism evidence="2 3">
    <name type="scientific">Peribacillus huizhouensis</name>
    <dbReference type="NCBI Taxonomy" id="1501239"/>
    <lineage>
        <taxon>Bacteria</taxon>
        <taxon>Bacillati</taxon>
        <taxon>Bacillota</taxon>
        <taxon>Bacilli</taxon>
        <taxon>Bacillales</taxon>
        <taxon>Bacillaceae</taxon>
        <taxon>Peribacillus</taxon>
    </lineage>
</organism>
<dbReference type="InterPro" id="IPR046221">
    <property type="entry name" value="DUF6254"/>
</dbReference>
<reference evidence="2 3" key="1">
    <citation type="submission" date="2020-08" db="EMBL/GenBank/DDBJ databases">
        <title>Genomic Encyclopedia of Type Strains, Phase IV (KMG-IV): sequencing the most valuable type-strain genomes for metagenomic binning, comparative biology and taxonomic classification.</title>
        <authorList>
            <person name="Goeker M."/>
        </authorList>
    </citation>
    <scope>NUCLEOTIDE SEQUENCE [LARGE SCALE GENOMIC DNA]</scope>
    <source>
        <strain evidence="2 3">DSM 105481</strain>
    </source>
</reference>
<evidence type="ECO:0000313" key="2">
    <source>
        <dbReference type="EMBL" id="MBA9026978.1"/>
    </source>
</evidence>